<proteinExistence type="predicted"/>
<dbReference type="AlphaFoldDB" id="A0A815X013"/>
<gene>
    <name evidence="1" type="ORF">BJG266_LOCUS46186</name>
    <name evidence="2" type="ORF">QVE165_LOCUS63218</name>
</gene>
<dbReference type="Proteomes" id="UP000663832">
    <property type="component" value="Unassembled WGS sequence"/>
</dbReference>
<protein>
    <submittedName>
        <fullName evidence="1">Uncharacterized protein</fullName>
    </submittedName>
</protein>
<organism evidence="1 4">
    <name type="scientific">Adineta steineri</name>
    <dbReference type="NCBI Taxonomy" id="433720"/>
    <lineage>
        <taxon>Eukaryota</taxon>
        <taxon>Metazoa</taxon>
        <taxon>Spiralia</taxon>
        <taxon>Gnathifera</taxon>
        <taxon>Rotifera</taxon>
        <taxon>Eurotatoria</taxon>
        <taxon>Bdelloidea</taxon>
        <taxon>Adinetida</taxon>
        <taxon>Adinetidae</taxon>
        <taxon>Adineta</taxon>
    </lineage>
</organism>
<accession>A0A815X013</accession>
<dbReference type="EMBL" id="CAJNOI010004656">
    <property type="protein sequence ID" value="CAF1550211.1"/>
    <property type="molecule type" value="Genomic_DNA"/>
</dbReference>
<keyword evidence="3" id="KW-1185">Reference proteome</keyword>
<reference evidence="1" key="1">
    <citation type="submission" date="2021-02" db="EMBL/GenBank/DDBJ databases">
        <authorList>
            <person name="Nowell W R."/>
        </authorList>
    </citation>
    <scope>NUCLEOTIDE SEQUENCE</scope>
</reference>
<evidence type="ECO:0000313" key="2">
    <source>
        <dbReference type="EMBL" id="CAF1660923.1"/>
    </source>
</evidence>
<evidence type="ECO:0000313" key="4">
    <source>
        <dbReference type="Proteomes" id="UP000663877"/>
    </source>
</evidence>
<dbReference type="EMBL" id="CAJNOM010005051">
    <property type="protein sequence ID" value="CAF1660923.1"/>
    <property type="molecule type" value="Genomic_DNA"/>
</dbReference>
<name>A0A815X013_9BILA</name>
<evidence type="ECO:0000313" key="1">
    <source>
        <dbReference type="EMBL" id="CAF1550211.1"/>
    </source>
</evidence>
<sequence>PKPLADHQPATRRQQTF</sequence>
<evidence type="ECO:0000313" key="3">
    <source>
        <dbReference type="Proteomes" id="UP000663832"/>
    </source>
</evidence>
<dbReference type="Proteomes" id="UP000663877">
    <property type="component" value="Unassembled WGS sequence"/>
</dbReference>
<comment type="caution">
    <text evidence="1">The sequence shown here is derived from an EMBL/GenBank/DDBJ whole genome shotgun (WGS) entry which is preliminary data.</text>
</comment>
<feature type="non-terminal residue" evidence="1">
    <location>
        <position position="1"/>
    </location>
</feature>